<keyword evidence="3" id="KW-1185">Reference proteome</keyword>
<protein>
    <submittedName>
        <fullName evidence="2">DUF4198 domain-containing protein</fullName>
    </submittedName>
</protein>
<gene>
    <name evidence="2" type="ORF">ACFSSE_07005</name>
</gene>
<dbReference type="Proteomes" id="UP001597546">
    <property type="component" value="Unassembled WGS sequence"/>
</dbReference>
<dbReference type="InterPro" id="IPR019613">
    <property type="entry name" value="DUF4198"/>
</dbReference>
<comment type="caution">
    <text evidence="2">The sequence shown here is derived from an EMBL/GenBank/DDBJ whole genome shotgun (WGS) entry which is preliminary data.</text>
</comment>
<dbReference type="EMBL" id="JBHULV010000022">
    <property type="protein sequence ID" value="MFD2731450.1"/>
    <property type="molecule type" value="Genomic_DNA"/>
</dbReference>
<name>A0ABW5TSG2_9SPHI</name>
<accession>A0ABW5TSG2</accession>
<evidence type="ECO:0000313" key="2">
    <source>
        <dbReference type="EMBL" id="MFD2731450.1"/>
    </source>
</evidence>
<feature type="signal peptide" evidence="1">
    <location>
        <begin position="1"/>
        <end position="22"/>
    </location>
</feature>
<evidence type="ECO:0000256" key="1">
    <source>
        <dbReference type="SAM" id="SignalP"/>
    </source>
</evidence>
<dbReference type="SUPFAM" id="SSF49478">
    <property type="entry name" value="Cna protein B-type domain"/>
    <property type="match status" value="1"/>
</dbReference>
<dbReference type="Pfam" id="PF10670">
    <property type="entry name" value="DUF4198"/>
    <property type="match status" value="1"/>
</dbReference>
<sequence>MKNLKHILFTLLITIATQQLFAHALWIETKSTGKIGQTQEVKIFYGEFVTNEKDSVAKWFSDVKEFSLWLTSPGKGKIKLNTTAGANFYSAYFTPEKDGVYILSVVHEPKELGGTTKYEFSSLATVAVGKTSAINTSEVSNAIYTSVSDSKIYNADVPVKIKAVLNGKPLANKNISVFSPEGWSKEYTTDKNGEIEFSPLWAGRYILEISNYEKTSGEHHNKNYTAFWQCGTSTFEVK</sequence>
<feature type="chain" id="PRO_5045851844" evidence="1">
    <location>
        <begin position="23"/>
        <end position="238"/>
    </location>
</feature>
<proteinExistence type="predicted"/>
<organism evidence="2 3">
    <name type="scientific">Pedobacter alpinus</name>
    <dbReference type="NCBI Taxonomy" id="1590643"/>
    <lineage>
        <taxon>Bacteria</taxon>
        <taxon>Pseudomonadati</taxon>
        <taxon>Bacteroidota</taxon>
        <taxon>Sphingobacteriia</taxon>
        <taxon>Sphingobacteriales</taxon>
        <taxon>Sphingobacteriaceae</taxon>
        <taxon>Pedobacter</taxon>
    </lineage>
</organism>
<evidence type="ECO:0000313" key="3">
    <source>
        <dbReference type="Proteomes" id="UP001597546"/>
    </source>
</evidence>
<reference evidence="3" key="1">
    <citation type="journal article" date="2019" name="Int. J. Syst. Evol. Microbiol.">
        <title>The Global Catalogue of Microorganisms (GCM) 10K type strain sequencing project: providing services to taxonomists for standard genome sequencing and annotation.</title>
        <authorList>
            <consortium name="The Broad Institute Genomics Platform"/>
            <consortium name="The Broad Institute Genome Sequencing Center for Infectious Disease"/>
            <person name="Wu L."/>
            <person name="Ma J."/>
        </authorList>
    </citation>
    <scope>NUCLEOTIDE SEQUENCE [LARGE SCALE GENOMIC DNA]</scope>
    <source>
        <strain evidence="3">KCTC 42456</strain>
    </source>
</reference>
<dbReference type="RefSeq" id="WP_379043013.1">
    <property type="nucleotide sequence ID" value="NZ_JBHSKW010000027.1"/>
</dbReference>
<keyword evidence="1" id="KW-0732">Signal</keyword>